<dbReference type="InterPro" id="IPR011006">
    <property type="entry name" value="CheY-like_superfamily"/>
</dbReference>
<dbReference type="GO" id="GO:0000155">
    <property type="term" value="F:phosphorelay sensor kinase activity"/>
    <property type="evidence" value="ECO:0007669"/>
    <property type="project" value="InterPro"/>
</dbReference>
<dbReference type="Pfam" id="PF00072">
    <property type="entry name" value="Response_reg"/>
    <property type="match status" value="1"/>
</dbReference>
<evidence type="ECO:0000259" key="16">
    <source>
        <dbReference type="PROSITE" id="PS50113"/>
    </source>
</evidence>
<dbReference type="SMART" id="SM00448">
    <property type="entry name" value="REC"/>
    <property type="match status" value="1"/>
</dbReference>
<evidence type="ECO:0000259" key="14">
    <source>
        <dbReference type="PROSITE" id="PS50110"/>
    </source>
</evidence>
<dbReference type="EMBL" id="FNII01000016">
    <property type="protein sequence ID" value="SDO20320.1"/>
    <property type="molecule type" value="Genomic_DNA"/>
</dbReference>
<comment type="catalytic activity">
    <reaction evidence="1">
        <text>ATP + protein L-histidine = ADP + protein N-phospho-L-histidine.</text>
        <dbReference type="EC" id="2.7.13.3"/>
    </reaction>
</comment>
<evidence type="ECO:0000256" key="7">
    <source>
        <dbReference type="ARBA" id="ARBA00022741"/>
    </source>
</evidence>
<dbReference type="InterPro" id="IPR036890">
    <property type="entry name" value="HATPase_C_sf"/>
</dbReference>
<dbReference type="InterPro" id="IPR035965">
    <property type="entry name" value="PAS-like_dom_sf"/>
</dbReference>
<dbReference type="Pfam" id="PF02518">
    <property type="entry name" value="HATPase_c"/>
    <property type="match status" value="1"/>
</dbReference>
<dbReference type="CDD" id="cd00130">
    <property type="entry name" value="PAS"/>
    <property type="match status" value="1"/>
</dbReference>
<dbReference type="PROSITE" id="PS50109">
    <property type="entry name" value="HIS_KIN"/>
    <property type="match status" value="1"/>
</dbReference>
<dbReference type="InterPro" id="IPR001789">
    <property type="entry name" value="Sig_transdc_resp-reg_receiver"/>
</dbReference>
<evidence type="ECO:0000256" key="10">
    <source>
        <dbReference type="ARBA" id="ARBA00023012"/>
    </source>
</evidence>
<dbReference type="InterPro" id="IPR003018">
    <property type="entry name" value="GAF"/>
</dbReference>
<evidence type="ECO:0000256" key="11">
    <source>
        <dbReference type="ARBA" id="ARBA00023136"/>
    </source>
</evidence>
<evidence type="ECO:0000256" key="8">
    <source>
        <dbReference type="ARBA" id="ARBA00022777"/>
    </source>
</evidence>
<keyword evidence="4" id="KW-1003">Cell membrane</keyword>
<dbReference type="Proteomes" id="UP000199677">
    <property type="component" value="Unassembled WGS sequence"/>
</dbReference>
<dbReference type="FunFam" id="1.10.287.130:FF:000038">
    <property type="entry name" value="Sensory transduction histidine kinase"/>
    <property type="match status" value="1"/>
</dbReference>
<feature type="domain" description="Histidine kinase" evidence="13">
    <location>
        <begin position="502"/>
        <end position="720"/>
    </location>
</feature>
<dbReference type="InterPro" id="IPR013767">
    <property type="entry name" value="PAS_fold"/>
</dbReference>
<feature type="domain" description="PAC" evidence="16">
    <location>
        <begin position="247"/>
        <end position="299"/>
    </location>
</feature>
<dbReference type="SUPFAM" id="SSF52172">
    <property type="entry name" value="CheY-like"/>
    <property type="match status" value="1"/>
</dbReference>
<dbReference type="SUPFAM" id="SSF55874">
    <property type="entry name" value="ATPase domain of HSP90 chaperone/DNA topoisomerase II/histidine kinase"/>
    <property type="match status" value="1"/>
</dbReference>
<evidence type="ECO:0000313" key="17">
    <source>
        <dbReference type="EMBL" id="SDO20320.1"/>
    </source>
</evidence>
<gene>
    <name evidence="17" type="ORF">SAMN04487951_11612</name>
</gene>
<dbReference type="PANTHER" id="PTHR43047">
    <property type="entry name" value="TWO-COMPONENT HISTIDINE PROTEIN KINASE"/>
    <property type="match status" value="1"/>
</dbReference>
<sequence>MPAPPPPENEPQRLAALRSLHVLDTPAEVAFDRLTQLARELFDVPIAIISLIDEHRQWFKSHLGFNVGQTERETSFCVHTITADAPLIVHDARLDPRFIDNPFVHGEPHIRFYAGYPLHTDDRLAVGTLCLLDSQPRSFSQQELRLMESLAGQVEELFRQHAIRHALVQTTRRYDALFNDSATGIVHIDSTGMILNINPFALALLGYAQDEVVGYNVAMLTPPEIHDQHNAFIEQFLAGGHPEVIGRGREVEAQHKAGHRVPVQLAINAIHGEHHQVVEFIGILTDLSQIHAANQRTRKEQSLLKVLHQGITDYPALMSGKQLWIFLMEALSDLTDSDYALIGEVIPSATTNALKLHAITDLSRNPEWHPFMEQLRSSDMMLTNPDSLLGRVFAYGEVVMTNNVGGDNQQGSYPPGHPQLDNYLGVPIVSGGQLIGMFAIANSRQPLNQSLLDWLQPFTDTCALLINLYRQMAEREQVMQDLAGARDQAESANQAKSEFLSSMSHELRTPLNAILGFAQLLASNTRTPLNDKQQRQVSQIEKSGQHLLSLINDVLDLAKIEAGQLTLSIEAISLVNVFDDACGTLEANAAAAGITLLCTPPDTSLRVYADYTRTKQILLNLLSNAIKYNVANGRIEIRAEHQQDVVKISVSDTGPGVDSTRFGELFEPFNRLDAEESHIEGTGIGLSITRELVEHMHGQIGVDSQPGHGATFWFTLPVSTSPVTKRPPGAGEHSALETANQDALLYIEDNPANQRLMEDIIDAMESVTLRTASSAEIGLEMMRYSIPAVVIMDLHLPGMNGYEALTRLRNTPQYNGVRVIALSANALPSDIKKGLSAGFDAYLTKPIDIAQFTDTLHHLLGAPIRQEP</sequence>
<dbReference type="GO" id="GO:0006355">
    <property type="term" value="P:regulation of DNA-templated transcription"/>
    <property type="evidence" value="ECO:0007669"/>
    <property type="project" value="InterPro"/>
</dbReference>
<dbReference type="PRINTS" id="PR00344">
    <property type="entry name" value="BCTRLSENSOR"/>
</dbReference>
<name>A0A1H0HMG8_9GAMM</name>
<dbReference type="GO" id="GO:0005524">
    <property type="term" value="F:ATP binding"/>
    <property type="evidence" value="ECO:0007669"/>
    <property type="project" value="UniProtKB-KW"/>
</dbReference>
<dbReference type="InterPro" id="IPR003661">
    <property type="entry name" value="HisK_dim/P_dom"/>
</dbReference>
<keyword evidence="8" id="KW-0418">Kinase</keyword>
<keyword evidence="11" id="KW-0472">Membrane</keyword>
<dbReference type="InterPro" id="IPR005467">
    <property type="entry name" value="His_kinase_dom"/>
</dbReference>
<dbReference type="InterPro" id="IPR004358">
    <property type="entry name" value="Sig_transdc_His_kin-like_C"/>
</dbReference>
<dbReference type="SUPFAM" id="SSF55781">
    <property type="entry name" value="GAF domain-like"/>
    <property type="match status" value="2"/>
</dbReference>
<dbReference type="InterPro" id="IPR000700">
    <property type="entry name" value="PAS-assoc_C"/>
</dbReference>
<dbReference type="SMART" id="SM00387">
    <property type="entry name" value="HATPase_c"/>
    <property type="match status" value="1"/>
</dbReference>
<dbReference type="SMART" id="SM00091">
    <property type="entry name" value="PAS"/>
    <property type="match status" value="1"/>
</dbReference>
<evidence type="ECO:0000256" key="4">
    <source>
        <dbReference type="ARBA" id="ARBA00022475"/>
    </source>
</evidence>
<comment type="subcellular location">
    <subcellularLocation>
        <location evidence="2">Cell membrane</location>
    </subcellularLocation>
</comment>
<protein>
    <recommendedName>
        <fullName evidence="3">histidine kinase</fullName>
        <ecNumber evidence="3">2.7.13.3</ecNumber>
    </recommendedName>
</protein>
<feature type="domain" description="PAS" evidence="15">
    <location>
        <begin position="170"/>
        <end position="240"/>
    </location>
</feature>
<proteinExistence type="predicted"/>
<keyword evidence="7" id="KW-0547">Nucleotide-binding</keyword>
<dbReference type="Gene3D" id="1.10.287.130">
    <property type="match status" value="1"/>
</dbReference>
<feature type="domain" description="Response regulatory" evidence="14">
    <location>
        <begin position="743"/>
        <end position="860"/>
    </location>
</feature>
<dbReference type="SUPFAM" id="SSF47384">
    <property type="entry name" value="Homodimeric domain of signal transducing histidine kinase"/>
    <property type="match status" value="1"/>
</dbReference>
<dbReference type="Gene3D" id="3.30.565.10">
    <property type="entry name" value="Histidine kinase-like ATPase, C-terminal domain"/>
    <property type="match status" value="1"/>
</dbReference>
<accession>A0A1H0HMG8</accession>
<keyword evidence="18" id="KW-1185">Reference proteome</keyword>
<evidence type="ECO:0000256" key="3">
    <source>
        <dbReference type="ARBA" id="ARBA00012438"/>
    </source>
</evidence>
<evidence type="ECO:0000256" key="12">
    <source>
        <dbReference type="PROSITE-ProRule" id="PRU00169"/>
    </source>
</evidence>
<feature type="modified residue" description="4-aspartylphosphate" evidence="12">
    <location>
        <position position="793"/>
    </location>
</feature>
<dbReference type="EC" id="2.7.13.3" evidence="3"/>
<evidence type="ECO:0000256" key="9">
    <source>
        <dbReference type="ARBA" id="ARBA00022840"/>
    </source>
</evidence>
<keyword evidence="5 12" id="KW-0597">Phosphoprotein</keyword>
<dbReference type="SMART" id="SM00388">
    <property type="entry name" value="HisKA"/>
    <property type="match status" value="1"/>
</dbReference>
<dbReference type="NCBIfam" id="TIGR00229">
    <property type="entry name" value="sensory_box"/>
    <property type="match status" value="1"/>
</dbReference>
<dbReference type="Gene3D" id="3.40.50.2300">
    <property type="match status" value="1"/>
</dbReference>
<evidence type="ECO:0000313" key="18">
    <source>
        <dbReference type="Proteomes" id="UP000199677"/>
    </source>
</evidence>
<evidence type="ECO:0000256" key="1">
    <source>
        <dbReference type="ARBA" id="ARBA00000085"/>
    </source>
</evidence>
<keyword evidence="9" id="KW-0067">ATP-binding</keyword>
<evidence type="ECO:0000259" key="13">
    <source>
        <dbReference type="PROSITE" id="PS50109"/>
    </source>
</evidence>
<dbReference type="Gene3D" id="3.30.450.20">
    <property type="entry name" value="PAS domain"/>
    <property type="match status" value="1"/>
</dbReference>
<organism evidence="17 18">
    <name type="scientific">Vreelandella arcis</name>
    <dbReference type="NCBI Taxonomy" id="416873"/>
    <lineage>
        <taxon>Bacteria</taxon>
        <taxon>Pseudomonadati</taxon>
        <taxon>Pseudomonadota</taxon>
        <taxon>Gammaproteobacteria</taxon>
        <taxon>Oceanospirillales</taxon>
        <taxon>Halomonadaceae</taxon>
        <taxon>Vreelandella</taxon>
    </lineage>
</organism>
<dbReference type="SUPFAM" id="SSF55785">
    <property type="entry name" value="PYP-like sensor domain (PAS domain)"/>
    <property type="match status" value="1"/>
</dbReference>
<evidence type="ECO:0000256" key="2">
    <source>
        <dbReference type="ARBA" id="ARBA00004236"/>
    </source>
</evidence>
<dbReference type="OrthoDB" id="9797243at2"/>
<dbReference type="Pfam" id="PF00989">
    <property type="entry name" value="PAS"/>
    <property type="match status" value="1"/>
</dbReference>
<dbReference type="GO" id="GO:0005886">
    <property type="term" value="C:plasma membrane"/>
    <property type="evidence" value="ECO:0007669"/>
    <property type="project" value="UniProtKB-SubCell"/>
</dbReference>
<dbReference type="AlphaFoldDB" id="A0A1H0HMG8"/>
<dbReference type="Gene3D" id="3.30.450.40">
    <property type="match status" value="2"/>
</dbReference>
<reference evidence="18" key="1">
    <citation type="submission" date="2016-10" db="EMBL/GenBank/DDBJ databases">
        <authorList>
            <person name="Varghese N."/>
            <person name="Submissions S."/>
        </authorList>
    </citation>
    <scope>NUCLEOTIDE SEQUENCE [LARGE SCALE GENOMIC DNA]</scope>
    <source>
        <strain evidence="18">CGMCC 1.6494</strain>
    </source>
</reference>
<dbReference type="Pfam" id="PF00512">
    <property type="entry name" value="HisKA"/>
    <property type="match status" value="1"/>
</dbReference>
<dbReference type="InterPro" id="IPR000014">
    <property type="entry name" value="PAS"/>
</dbReference>
<dbReference type="PROSITE" id="PS50110">
    <property type="entry name" value="RESPONSE_REGULATORY"/>
    <property type="match status" value="1"/>
</dbReference>
<dbReference type="InterPro" id="IPR003594">
    <property type="entry name" value="HATPase_dom"/>
</dbReference>
<dbReference type="Pfam" id="PF13185">
    <property type="entry name" value="GAF_2"/>
    <property type="match status" value="1"/>
</dbReference>
<evidence type="ECO:0000256" key="5">
    <source>
        <dbReference type="ARBA" id="ARBA00022553"/>
    </source>
</evidence>
<evidence type="ECO:0000256" key="6">
    <source>
        <dbReference type="ARBA" id="ARBA00022679"/>
    </source>
</evidence>
<dbReference type="STRING" id="416873.SAMN04487951_11612"/>
<dbReference type="PROSITE" id="PS50113">
    <property type="entry name" value="PAC"/>
    <property type="match status" value="1"/>
</dbReference>
<dbReference type="Pfam" id="PF01590">
    <property type="entry name" value="GAF"/>
    <property type="match status" value="1"/>
</dbReference>
<keyword evidence="10" id="KW-0902">Two-component regulatory system</keyword>
<dbReference type="InterPro" id="IPR029016">
    <property type="entry name" value="GAF-like_dom_sf"/>
</dbReference>
<dbReference type="RefSeq" id="WP_089707579.1">
    <property type="nucleotide sequence ID" value="NZ_FNII01000016.1"/>
</dbReference>
<keyword evidence="6" id="KW-0808">Transferase</keyword>
<dbReference type="CDD" id="cd00082">
    <property type="entry name" value="HisKA"/>
    <property type="match status" value="1"/>
</dbReference>
<dbReference type="FunFam" id="3.30.565.10:FF:000023">
    <property type="entry name" value="PAS domain-containing sensor histidine kinase"/>
    <property type="match status" value="1"/>
</dbReference>
<evidence type="ECO:0000259" key="15">
    <source>
        <dbReference type="PROSITE" id="PS50112"/>
    </source>
</evidence>
<dbReference type="PROSITE" id="PS50112">
    <property type="entry name" value="PAS"/>
    <property type="match status" value="1"/>
</dbReference>
<dbReference type="InterPro" id="IPR036097">
    <property type="entry name" value="HisK_dim/P_sf"/>
</dbReference>
<dbReference type="SMART" id="SM00065">
    <property type="entry name" value="GAF"/>
    <property type="match status" value="2"/>
</dbReference>